<dbReference type="VEuPathDB" id="FungiDB:F503_04049"/>
<evidence type="ECO:0000256" key="7">
    <source>
        <dbReference type="ARBA" id="ARBA00023157"/>
    </source>
</evidence>
<dbReference type="Proteomes" id="UP000016923">
    <property type="component" value="Unassembled WGS sequence"/>
</dbReference>
<evidence type="ECO:0000256" key="2">
    <source>
        <dbReference type="ARBA" id="ARBA00004613"/>
    </source>
</evidence>
<evidence type="ECO:0000259" key="9">
    <source>
        <dbReference type="Pfam" id="PF05730"/>
    </source>
</evidence>
<keyword evidence="5" id="KW-0336">GPI-anchor</keyword>
<name>S3CQ35_OPHP1</name>
<evidence type="ECO:0000256" key="1">
    <source>
        <dbReference type="ARBA" id="ARBA00004589"/>
    </source>
</evidence>
<protein>
    <submittedName>
        <fullName evidence="10">Cfem domain-containing protein</fullName>
    </submittedName>
</protein>
<evidence type="ECO:0000313" key="11">
    <source>
        <dbReference type="Proteomes" id="UP000016923"/>
    </source>
</evidence>
<organism evidence="10 11">
    <name type="scientific">Ophiostoma piceae (strain UAMH 11346)</name>
    <name type="common">Sap stain fungus</name>
    <dbReference type="NCBI Taxonomy" id="1262450"/>
    <lineage>
        <taxon>Eukaryota</taxon>
        <taxon>Fungi</taxon>
        <taxon>Dikarya</taxon>
        <taxon>Ascomycota</taxon>
        <taxon>Pezizomycotina</taxon>
        <taxon>Sordariomycetes</taxon>
        <taxon>Sordariomycetidae</taxon>
        <taxon>Ophiostomatales</taxon>
        <taxon>Ophiostomataceae</taxon>
        <taxon>Ophiostoma</taxon>
    </lineage>
</organism>
<comment type="subcellular location">
    <subcellularLocation>
        <location evidence="1">Membrane</location>
        <topology evidence="1">Lipid-anchor</topology>
        <topology evidence="1">GPI-anchor</topology>
    </subcellularLocation>
    <subcellularLocation>
        <location evidence="2">Secreted</location>
    </subcellularLocation>
</comment>
<accession>S3CQ35</accession>
<evidence type="ECO:0000256" key="5">
    <source>
        <dbReference type="ARBA" id="ARBA00022622"/>
    </source>
</evidence>
<dbReference type="OrthoDB" id="3767534at2759"/>
<reference evidence="10 11" key="1">
    <citation type="journal article" date="2013" name="BMC Genomics">
        <title>The genome and transcriptome of the pine saprophyte Ophiostoma piceae, and a comparison with the bark beetle-associated pine pathogen Grosmannia clavigera.</title>
        <authorList>
            <person name="Haridas S."/>
            <person name="Wang Y."/>
            <person name="Lim L."/>
            <person name="Massoumi Alamouti S."/>
            <person name="Jackman S."/>
            <person name="Docking R."/>
            <person name="Robertson G."/>
            <person name="Birol I."/>
            <person name="Bohlmann J."/>
            <person name="Breuil C."/>
        </authorList>
    </citation>
    <scope>NUCLEOTIDE SEQUENCE [LARGE SCALE GENOMIC DNA]</scope>
    <source>
        <strain evidence="10 11">UAMH 11346</strain>
    </source>
</reference>
<keyword evidence="5" id="KW-0325">Glycoprotein</keyword>
<evidence type="ECO:0000256" key="6">
    <source>
        <dbReference type="ARBA" id="ARBA00022729"/>
    </source>
</evidence>
<keyword evidence="4" id="KW-0964">Secreted</keyword>
<dbReference type="eggNOG" id="ENOG502RK8G">
    <property type="taxonomic scope" value="Eukaryota"/>
</dbReference>
<evidence type="ECO:0000256" key="8">
    <source>
        <dbReference type="ARBA" id="ARBA00023288"/>
    </source>
</evidence>
<evidence type="ECO:0000256" key="3">
    <source>
        <dbReference type="ARBA" id="ARBA00010031"/>
    </source>
</evidence>
<gene>
    <name evidence="10" type="ORF">F503_04049</name>
</gene>
<evidence type="ECO:0000256" key="4">
    <source>
        <dbReference type="ARBA" id="ARBA00022525"/>
    </source>
</evidence>
<evidence type="ECO:0000313" key="10">
    <source>
        <dbReference type="EMBL" id="EPE02700.1"/>
    </source>
</evidence>
<dbReference type="GO" id="GO:0098552">
    <property type="term" value="C:side of membrane"/>
    <property type="evidence" value="ECO:0007669"/>
    <property type="project" value="UniProtKB-KW"/>
</dbReference>
<dbReference type="InterPro" id="IPR008427">
    <property type="entry name" value="Extracellular_membr_CFEM_dom"/>
</dbReference>
<sequence length="209" mass="22109">MRLTLLAMAGIAAAYDSLLVQNYYNDDNRILKHATEIPVCANICIFQAAIAVGCQTSDYHCQCSSKRLQLYTLTETCLAKSCNKDQIYRAHALTDNICQAVADGVRNPDIRPAPPKPAEPEFPPTPVEEVVFPDAPAPAFTEAPLMRRGLPVEMEKRTASFVASSIPSSVVPGTATSPPTTVATAGAALHKAPSIIAGIGAIAAAALMM</sequence>
<dbReference type="GO" id="GO:0005576">
    <property type="term" value="C:extracellular region"/>
    <property type="evidence" value="ECO:0007669"/>
    <property type="project" value="UniProtKB-SubCell"/>
</dbReference>
<keyword evidence="11" id="KW-1185">Reference proteome</keyword>
<dbReference type="HOGENOM" id="CLU_1315754_0_0_1"/>
<keyword evidence="8" id="KW-0449">Lipoprotein</keyword>
<dbReference type="STRING" id="1262450.S3CQ35"/>
<dbReference type="Pfam" id="PF05730">
    <property type="entry name" value="CFEM"/>
    <property type="match status" value="1"/>
</dbReference>
<dbReference type="AlphaFoldDB" id="S3CQ35"/>
<dbReference type="EMBL" id="KE148175">
    <property type="protein sequence ID" value="EPE02700.1"/>
    <property type="molecule type" value="Genomic_DNA"/>
</dbReference>
<keyword evidence="7" id="KW-1015">Disulfide bond</keyword>
<keyword evidence="6" id="KW-0732">Signal</keyword>
<comment type="similarity">
    <text evidence="3">Belongs to the RBT5 family.</text>
</comment>
<feature type="domain" description="CFEM" evidence="9">
    <location>
        <begin position="35"/>
        <end position="99"/>
    </location>
</feature>
<keyword evidence="5" id="KW-0472">Membrane</keyword>
<proteinExistence type="inferred from homology"/>